<protein>
    <submittedName>
        <fullName evidence="8">Cytochrome P450</fullName>
    </submittedName>
</protein>
<evidence type="ECO:0000256" key="7">
    <source>
        <dbReference type="RuleBase" id="RU000461"/>
    </source>
</evidence>
<name>A0ABP3XV20_9FLAO</name>
<dbReference type="InterPro" id="IPR017972">
    <property type="entry name" value="Cyt_P450_CS"/>
</dbReference>
<evidence type="ECO:0000256" key="1">
    <source>
        <dbReference type="ARBA" id="ARBA00010617"/>
    </source>
</evidence>
<evidence type="ECO:0000313" key="8">
    <source>
        <dbReference type="EMBL" id="GAA0871487.1"/>
    </source>
</evidence>
<dbReference type="PRINTS" id="PR00463">
    <property type="entry name" value="EP450I"/>
</dbReference>
<keyword evidence="3 7" id="KW-0479">Metal-binding</keyword>
<dbReference type="PANTHER" id="PTHR24291">
    <property type="entry name" value="CYTOCHROME P450 FAMILY 4"/>
    <property type="match status" value="1"/>
</dbReference>
<evidence type="ECO:0000256" key="5">
    <source>
        <dbReference type="ARBA" id="ARBA00023004"/>
    </source>
</evidence>
<dbReference type="InterPro" id="IPR036396">
    <property type="entry name" value="Cyt_P450_sf"/>
</dbReference>
<dbReference type="InterPro" id="IPR050196">
    <property type="entry name" value="Cytochrome_P450_Monoox"/>
</dbReference>
<proteinExistence type="inferred from homology"/>
<evidence type="ECO:0000256" key="3">
    <source>
        <dbReference type="ARBA" id="ARBA00022723"/>
    </source>
</evidence>
<keyword evidence="4 7" id="KW-0560">Oxidoreductase</keyword>
<keyword evidence="9" id="KW-1185">Reference proteome</keyword>
<comment type="similarity">
    <text evidence="1 7">Belongs to the cytochrome P450 family.</text>
</comment>
<dbReference type="RefSeq" id="WP_343763752.1">
    <property type="nucleotide sequence ID" value="NZ_BAAAFG010000002.1"/>
</dbReference>
<keyword evidence="2 7" id="KW-0349">Heme</keyword>
<evidence type="ECO:0000256" key="4">
    <source>
        <dbReference type="ARBA" id="ARBA00023002"/>
    </source>
</evidence>
<dbReference type="SUPFAM" id="SSF48264">
    <property type="entry name" value="Cytochrome P450"/>
    <property type="match status" value="1"/>
</dbReference>
<keyword evidence="5 7" id="KW-0408">Iron</keyword>
<dbReference type="Proteomes" id="UP001500507">
    <property type="component" value="Unassembled WGS sequence"/>
</dbReference>
<organism evidence="8 9">
    <name type="scientific">Gangjinia marincola</name>
    <dbReference type="NCBI Taxonomy" id="578463"/>
    <lineage>
        <taxon>Bacteria</taxon>
        <taxon>Pseudomonadati</taxon>
        <taxon>Bacteroidota</taxon>
        <taxon>Flavobacteriia</taxon>
        <taxon>Flavobacteriales</taxon>
        <taxon>Flavobacteriaceae</taxon>
        <taxon>Gangjinia</taxon>
    </lineage>
</organism>
<dbReference type="PANTHER" id="PTHR24291:SF50">
    <property type="entry name" value="BIFUNCTIONAL ALBAFLAVENONE MONOOXYGENASE_TERPENE SYNTHASE"/>
    <property type="match status" value="1"/>
</dbReference>
<dbReference type="InterPro" id="IPR002401">
    <property type="entry name" value="Cyt_P450_E_grp-I"/>
</dbReference>
<dbReference type="PRINTS" id="PR00385">
    <property type="entry name" value="P450"/>
</dbReference>
<reference evidence="9" key="1">
    <citation type="journal article" date="2019" name="Int. J. Syst. Evol. Microbiol.">
        <title>The Global Catalogue of Microorganisms (GCM) 10K type strain sequencing project: providing services to taxonomists for standard genome sequencing and annotation.</title>
        <authorList>
            <consortium name="The Broad Institute Genomics Platform"/>
            <consortium name="The Broad Institute Genome Sequencing Center for Infectious Disease"/>
            <person name="Wu L."/>
            <person name="Ma J."/>
        </authorList>
    </citation>
    <scope>NUCLEOTIDE SEQUENCE [LARGE SCALE GENOMIC DNA]</scope>
    <source>
        <strain evidence="9">JCM 16082</strain>
    </source>
</reference>
<dbReference type="InterPro" id="IPR001128">
    <property type="entry name" value="Cyt_P450"/>
</dbReference>
<dbReference type="Gene3D" id="1.10.630.10">
    <property type="entry name" value="Cytochrome P450"/>
    <property type="match status" value="1"/>
</dbReference>
<accession>A0ABP3XV20</accession>
<evidence type="ECO:0000256" key="6">
    <source>
        <dbReference type="ARBA" id="ARBA00023033"/>
    </source>
</evidence>
<dbReference type="Pfam" id="PF00067">
    <property type="entry name" value="p450"/>
    <property type="match status" value="1"/>
</dbReference>
<keyword evidence="6 7" id="KW-0503">Monooxygenase</keyword>
<comment type="caution">
    <text evidence="8">The sequence shown here is derived from an EMBL/GenBank/DDBJ whole genome shotgun (WGS) entry which is preliminary data.</text>
</comment>
<gene>
    <name evidence="8" type="ORF">GCM10009117_06330</name>
</gene>
<sequence>MSITKKIPTVSFLNILYHAGSILKNPLPFHQKNFARHGDSFLAKVAPGNEVIFTRDAGFAKHMLQKNHRNYIKSKLQTRDLARYIGNGLLTINGDTWLKQRRMIQPAFHKKELITLLEGMENTISKQLKDLPQNITLHVLPRMGNLAFNVVAQALFTYEDKKGYIPKLQHITEQAQRNLVKELRQPYKMWWFRLNGSISEMQDKLEGARKMLLEIINERRESDKKQHDLLDMLLEARYDDGTCMSDKQLIDEILVLFVAGHETTANTLTFALWLLAIHTDKQEKVLTEIDALDASADPLEKIKNLPYTMQVLEEALRLYPPGYFSDRVNLDEDEFEGMHLKPKTQILISFYEIHRDPKFWDAAEAFQPERFETDKKKAYSDHYFPFGAGPRMCIGNNFAMYEMVLVLEQIFKTYTVSTEKKEIAINPLITLKPHKAFLIFTPRA</sequence>
<evidence type="ECO:0000313" key="9">
    <source>
        <dbReference type="Proteomes" id="UP001500507"/>
    </source>
</evidence>
<dbReference type="PROSITE" id="PS00086">
    <property type="entry name" value="CYTOCHROME_P450"/>
    <property type="match status" value="1"/>
</dbReference>
<evidence type="ECO:0000256" key="2">
    <source>
        <dbReference type="ARBA" id="ARBA00022617"/>
    </source>
</evidence>
<dbReference type="EMBL" id="BAAAFG010000002">
    <property type="protein sequence ID" value="GAA0871487.1"/>
    <property type="molecule type" value="Genomic_DNA"/>
</dbReference>